<dbReference type="Pfam" id="PF00072">
    <property type="entry name" value="Response_reg"/>
    <property type="match status" value="1"/>
</dbReference>
<organism evidence="3">
    <name type="scientific">uncultured Sulfurovum sp</name>
    <dbReference type="NCBI Taxonomy" id="269237"/>
    <lineage>
        <taxon>Bacteria</taxon>
        <taxon>Pseudomonadati</taxon>
        <taxon>Campylobacterota</taxon>
        <taxon>Epsilonproteobacteria</taxon>
        <taxon>Campylobacterales</taxon>
        <taxon>Sulfurovaceae</taxon>
        <taxon>Sulfurovum</taxon>
        <taxon>environmental samples</taxon>
    </lineage>
</organism>
<dbReference type="InterPro" id="IPR011006">
    <property type="entry name" value="CheY-like_superfamily"/>
</dbReference>
<dbReference type="PANTHER" id="PTHR43228:SF1">
    <property type="entry name" value="TWO-COMPONENT RESPONSE REGULATOR ARR22"/>
    <property type="match status" value="1"/>
</dbReference>
<dbReference type="InterPro" id="IPR052048">
    <property type="entry name" value="ST_Response_Regulator"/>
</dbReference>
<gene>
    <name evidence="3" type="ORF">HELGO_WM33909</name>
</gene>
<feature type="domain" description="Response regulatory" evidence="2">
    <location>
        <begin position="7"/>
        <end position="121"/>
    </location>
</feature>
<dbReference type="PROSITE" id="PS50110">
    <property type="entry name" value="RESPONSE_REGULATORY"/>
    <property type="match status" value="1"/>
</dbReference>
<dbReference type="InterPro" id="IPR001789">
    <property type="entry name" value="Sig_transdc_resp-reg_receiver"/>
</dbReference>
<dbReference type="SMART" id="SM00448">
    <property type="entry name" value="REC"/>
    <property type="match status" value="1"/>
</dbReference>
<accession>A0A6S6SY13</accession>
<reference evidence="3" key="1">
    <citation type="submission" date="2020-01" db="EMBL/GenBank/DDBJ databases">
        <authorList>
            <person name="Meier V. D."/>
            <person name="Meier V D."/>
        </authorList>
    </citation>
    <scope>NUCLEOTIDE SEQUENCE</scope>
    <source>
        <strain evidence="3">HLG_WM_MAG_02</strain>
    </source>
</reference>
<dbReference type="PANTHER" id="PTHR43228">
    <property type="entry name" value="TWO-COMPONENT RESPONSE REGULATOR"/>
    <property type="match status" value="1"/>
</dbReference>
<keyword evidence="1" id="KW-0597">Phosphoprotein</keyword>
<evidence type="ECO:0000259" key="2">
    <source>
        <dbReference type="PROSITE" id="PS50110"/>
    </source>
</evidence>
<dbReference type="GO" id="GO:0000160">
    <property type="term" value="P:phosphorelay signal transduction system"/>
    <property type="evidence" value="ECO:0007669"/>
    <property type="project" value="InterPro"/>
</dbReference>
<feature type="modified residue" description="4-aspartylphosphate" evidence="1">
    <location>
        <position position="56"/>
    </location>
</feature>
<dbReference type="EMBL" id="CACVAZ010000039">
    <property type="protein sequence ID" value="CAA6807421.1"/>
    <property type="molecule type" value="Genomic_DNA"/>
</dbReference>
<evidence type="ECO:0000256" key="1">
    <source>
        <dbReference type="PROSITE-ProRule" id="PRU00169"/>
    </source>
</evidence>
<dbReference type="SUPFAM" id="SSF52172">
    <property type="entry name" value="CheY-like"/>
    <property type="match status" value="1"/>
</dbReference>
<dbReference type="Gene3D" id="3.40.50.2300">
    <property type="match status" value="1"/>
</dbReference>
<sequence>MRLQNFTILYVEDELTTQELIGEILRDSCKEVFIANDGEEGLKLYKEKKPDIILSDIAMPNMNGLEMSEAIKAIDSEQAIALFTAFSQSSYLKKAAELGIATYILKPLDEDQFFNSLNYMALELEMSREEEEKE</sequence>
<evidence type="ECO:0000313" key="3">
    <source>
        <dbReference type="EMBL" id="CAA6807421.1"/>
    </source>
</evidence>
<proteinExistence type="predicted"/>
<protein>
    <submittedName>
        <fullName evidence="3">Diguanylate cyclase/phosphodiesterase (GGDEF &amp; EAL domains) with PAS/PAC sensor(S)</fullName>
    </submittedName>
</protein>
<dbReference type="AlphaFoldDB" id="A0A6S6SY13"/>
<name>A0A6S6SY13_9BACT</name>